<dbReference type="InterPro" id="IPR042208">
    <property type="entry name" value="D-ser_dehydrat-like_sf"/>
</dbReference>
<dbReference type="InterPro" id="IPR000821">
    <property type="entry name" value="Ala_racemase"/>
</dbReference>
<dbReference type="GO" id="GO:0008784">
    <property type="term" value="F:alanine racemase activity"/>
    <property type="evidence" value="ECO:0007669"/>
    <property type="project" value="TreeGrafter"/>
</dbReference>
<organism evidence="5 6">
    <name type="scientific">Candidatus Allocopromorpha excrementipullorum</name>
    <dbReference type="NCBI Taxonomy" id="2840743"/>
    <lineage>
        <taxon>Bacteria</taxon>
        <taxon>Bacillati</taxon>
        <taxon>Bacillota</taxon>
        <taxon>Clostridia</taxon>
        <taxon>Eubacteriales</taxon>
        <taxon>Eubacteriaceae</taxon>
        <taxon>Eubacteriaceae incertae sedis</taxon>
        <taxon>Candidatus Allocopromorpha</taxon>
    </lineage>
</organism>
<dbReference type="Proteomes" id="UP000824130">
    <property type="component" value="Unassembled WGS sequence"/>
</dbReference>
<keyword evidence="2" id="KW-0663">Pyridoxal phosphate</keyword>
<evidence type="ECO:0000313" key="5">
    <source>
        <dbReference type="EMBL" id="HIU96682.1"/>
    </source>
</evidence>
<name>A0A9D1N8E2_9FIRM</name>
<sequence>MSRSDKYPKLVVDLDKLRRNIDRIRIQCEDKGVEIAGVIKGCTGLTECARQFAREGCRFIASSRLEQLETLRSSGIQTQLMMIRVPMLSEVADVVRVTDISLNSEIAVLKALNEEAGAQDKEHQVILMVDLGDLREGFWDKDELLEAALLTENELHNLKLAGIGTNLGCYGAVAATPEKLEELVERAEMIEEKIGRELEFISGGATSTLPRIWEDNLPSRINLLRIGEGILLAADLQELWGYDMSFMHRDVFTLRAEVIEVKEKPSHPVGEIMFDAFGAKPEYEDRGMRRRALLALGKVDYAFCDQLIPRDEGVAILGASSDHTILDIQDAARSIQVGDVLEFIPHYSNLVYLTSSPNIQIVYI</sequence>
<gene>
    <name evidence="5" type="ORF">IAD25_08275</name>
</gene>
<dbReference type="Pfam" id="PF01168">
    <property type="entry name" value="Ala_racemase_N"/>
    <property type="match status" value="1"/>
</dbReference>
<evidence type="ECO:0000256" key="2">
    <source>
        <dbReference type="ARBA" id="ARBA00022898"/>
    </source>
</evidence>
<comment type="cofactor">
    <cofactor evidence="1">
        <name>pyridoxal 5'-phosphate</name>
        <dbReference type="ChEBI" id="CHEBI:597326"/>
    </cofactor>
</comment>
<dbReference type="GO" id="GO:0005829">
    <property type="term" value="C:cytosol"/>
    <property type="evidence" value="ECO:0007669"/>
    <property type="project" value="TreeGrafter"/>
</dbReference>
<dbReference type="SUPFAM" id="SSF51419">
    <property type="entry name" value="PLP-binding barrel"/>
    <property type="match status" value="1"/>
</dbReference>
<dbReference type="Gene3D" id="3.20.20.10">
    <property type="entry name" value="Alanine racemase"/>
    <property type="match status" value="1"/>
</dbReference>
<dbReference type="AlphaFoldDB" id="A0A9D1N8E2"/>
<dbReference type="InterPro" id="IPR029066">
    <property type="entry name" value="PLP-binding_barrel"/>
</dbReference>
<feature type="domain" description="Alanine racemase N-terminal" evidence="4">
    <location>
        <begin position="12"/>
        <end position="230"/>
    </location>
</feature>
<accession>A0A9D1N8E2</accession>
<dbReference type="InterPro" id="IPR001608">
    <property type="entry name" value="Ala_racemase_N"/>
</dbReference>
<dbReference type="EMBL" id="DVOB01000175">
    <property type="protein sequence ID" value="HIU96682.1"/>
    <property type="molecule type" value="Genomic_DNA"/>
</dbReference>
<evidence type="ECO:0000256" key="3">
    <source>
        <dbReference type="ARBA" id="ARBA00023235"/>
    </source>
</evidence>
<dbReference type="PANTHER" id="PTHR30511:SF3">
    <property type="entry name" value="LYSINE RACEMASE"/>
    <property type="match status" value="1"/>
</dbReference>
<dbReference type="CDD" id="cd06815">
    <property type="entry name" value="PLPDE_III_AR_like_1"/>
    <property type="match status" value="1"/>
</dbReference>
<keyword evidence="3" id="KW-0413">Isomerase</keyword>
<comment type="caution">
    <text evidence="5">The sequence shown here is derived from an EMBL/GenBank/DDBJ whole genome shotgun (WGS) entry which is preliminary data.</text>
</comment>
<protein>
    <submittedName>
        <fullName evidence="5">Alanine/ornithine racemase family PLP-dependent enzyme</fullName>
    </submittedName>
</protein>
<dbReference type="Gene3D" id="2.40.37.20">
    <property type="entry name" value="D-serine dehydratase-like domain"/>
    <property type="match status" value="1"/>
</dbReference>
<evidence type="ECO:0000313" key="6">
    <source>
        <dbReference type="Proteomes" id="UP000824130"/>
    </source>
</evidence>
<reference evidence="5" key="2">
    <citation type="journal article" date="2021" name="PeerJ">
        <title>Extensive microbial diversity within the chicken gut microbiome revealed by metagenomics and culture.</title>
        <authorList>
            <person name="Gilroy R."/>
            <person name="Ravi A."/>
            <person name="Getino M."/>
            <person name="Pursley I."/>
            <person name="Horton D.L."/>
            <person name="Alikhan N.F."/>
            <person name="Baker D."/>
            <person name="Gharbi K."/>
            <person name="Hall N."/>
            <person name="Watson M."/>
            <person name="Adriaenssens E.M."/>
            <person name="Foster-Nyarko E."/>
            <person name="Jarju S."/>
            <person name="Secka A."/>
            <person name="Antonio M."/>
            <person name="Oren A."/>
            <person name="Chaudhuri R.R."/>
            <person name="La Ragione R."/>
            <person name="Hildebrand F."/>
            <person name="Pallen M.J."/>
        </authorList>
    </citation>
    <scope>NUCLEOTIDE SEQUENCE</scope>
    <source>
        <strain evidence="5">ChiSjej4B22-8349</strain>
    </source>
</reference>
<proteinExistence type="predicted"/>
<dbReference type="PANTHER" id="PTHR30511">
    <property type="entry name" value="ALANINE RACEMASE"/>
    <property type="match status" value="1"/>
</dbReference>
<evidence type="ECO:0000259" key="4">
    <source>
        <dbReference type="Pfam" id="PF01168"/>
    </source>
</evidence>
<evidence type="ECO:0000256" key="1">
    <source>
        <dbReference type="ARBA" id="ARBA00001933"/>
    </source>
</evidence>
<dbReference type="GO" id="GO:0030170">
    <property type="term" value="F:pyridoxal phosphate binding"/>
    <property type="evidence" value="ECO:0007669"/>
    <property type="project" value="TreeGrafter"/>
</dbReference>
<reference evidence="5" key="1">
    <citation type="submission" date="2020-10" db="EMBL/GenBank/DDBJ databases">
        <authorList>
            <person name="Gilroy R."/>
        </authorList>
    </citation>
    <scope>NUCLEOTIDE SEQUENCE</scope>
    <source>
        <strain evidence="5">ChiSjej4B22-8349</strain>
    </source>
</reference>